<organism evidence="1 2">
    <name type="scientific">Methylobacterium nodulans (strain LMG 21967 / CNCM I-2342 / ORS 2060)</name>
    <dbReference type="NCBI Taxonomy" id="460265"/>
    <lineage>
        <taxon>Bacteria</taxon>
        <taxon>Pseudomonadati</taxon>
        <taxon>Pseudomonadota</taxon>
        <taxon>Alphaproteobacteria</taxon>
        <taxon>Hyphomicrobiales</taxon>
        <taxon>Methylobacteriaceae</taxon>
        <taxon>Methylobacterium</taxon>
    </lineage>
</organism>
<evidence type="ECO:0000313" key="1">
    <source>
        <dbReference type="EMBL" id="ACL57889.1"/>
    </source>
</evidence>
<keyword evidence="2" id="KW-1185">Reference proteome</keyword>
<gene>
    <name evidence="1" type="ordered locus">Mnod_2938</name>
</gene>
<accession>B8IH14</accession>
<dbReference type="RefSeq" id="WP_015929564.1">
    <property type="nucleotide sequence ID" value="NC_011894.1"/>
</dbReference>
<reference evidence="1 2" key="1">
    <citation type="submission" date="2009-01" db="EMBL/GenBank/DDBJ databases">
        <title>Complete sequence of chromosome of Methylobacterium nodulans ORS 2060.</title>
        <authorList>
            <consortium name="US DOE Joint Genome Institute"/>
            <person name="Lucas S."/>
            <person name="Copeland A."/>
            <person name="Lapidus A."/>
            <person name="Glavina del Rio T."/>
            <person name="Dalin E."/>
            <person name="Tice H."/>
            <person name="Bruce D."/>
            <person name="Goodwin L."/>
            <person name="Pitluck S."/>
            <person name="Sims D."/>
            <person name="Brettin T."/>
            <person name="Detter J.C."/>
            <person name="Han C."/>
            <person name="Larimer F."/>
            <person name="Land M."/>
            <person name="Hauser L."/>
            <person name="Kyrpides N."/>
            <person name="Ivanova N."/>
            <person name="Marx C.J."/>
            <person name="Richardson P."/>
        </authorList>
    </citation>
    <scope>NUCLEOTIDE SEQUENCE [LARGE SCALE GENOMIC DNA]</scope>
    <source>
        <strain evidence="2">LMG 21967 / CNCM I-2342 / ORS 2060</strain>
    </source>
</reference>
<dbReference type="HOGENOM" id="CLU_077247_0_0_5"/>
<evidence type="ECO:0000313" key="2">
    <source>
        <dbReference type="Proteomes" id="UP000008207"/>
    </source>
</evidence>
<dbReference type="KEGG" id="mno:Mnod_2938"/>
<evidence type="ECO:0008006" key="3">
    <source>
        <dbReference type="Google" id="ProtNLM"/>
    </source>
</evidence>
<dbReference type="EMBL" id="CP001349">
    <property type="protein sequence ID" value="ACL57889.1"/>
    <property type="molecule type" value="Genomic_DNA"/>
</dbReference>
<dbReference type="Proteomes" id="UP000008207">
    <property type="component" value="Chromosome"/>
</dbReference>
<dbReference type="eggNOG" id="ENOG5032T0P">
    <property type="taxonomic scope" value="Bacteria"/>
</dbReference>
<dbReference type="AlphaFoldDB" id="B8IH14"/>
<dbReference type="OrthoDB" id="72471at2"/>
<sequence length="211" mass="24139">MVDRPIIFSAPMIRTLIEGRKTQTRRLCKPMNKWVHQEGREIRLHQGQWCHFLQDAELPIERLRLPWQVGDRLWVRETWAVGNIYDGIPPRSINPGGKPNWCGVRYAATDEHLGIKDRSPIHMPRWASRLSLIVTEVRVERLQDISEEDAIAEGMTLPEGLRWGNDPISAYRALWGELHGPDSWAANPWCAAITFSVHRTNIDALAAARAA</sequence>
<dbReference type="STRING" id="460265.Mnod_2938"/>
<proteinExistence type="predicted"/>
<protein>
    <recommendedName>
        <fullName evidence="3">ASCH domain-containing protein</fullName>
    </recommendedName>
</protein>
<name>B8IH14_METNO</name>